<comment type="caution">
    <text evidence="2">The sequence shown here is derived from an EMBL/GenBank/DDBJ whole genome shotgun (WGS) entry which is preliminary data.</text>
</comment>
<feature type="region of interest" description="Disordered" evidence="1">
    <location>
        <begin position="1"/>
        <end position="93"/>
    </location>
</feature>
<feature type="compositionally biased region" description="Basic residues" evidence="1">
    <location>
        <begin position="1"/>
        <end position="10"/>
    </location>
</feature>
<feature type="compositionally biased region" description="Polar residues" evidence="1">
    <location>
        <begin position="13"/>
        <end position="33"/>
    </location>
</feature>
<sequence>MSARPRKKGGSSREATTSSGSAIFNTNKLSSTLRARDSPRNGVESTRDRESQRTLPADGLISASRNRSCPRYVGNRRRMRHTTKPPMSKKGEQ</sequence>
<evidence type="ECO:0000313" key="3">
    <source>
        <dbReference type="Proteomes" id="UP000233551"/>
    </source>
</evidence>
<dbReference type="Proteomes" id="UP000233551">
    <property type="component" value="Unassembled WGS sequence"/>
</dbReference>
<reference evidence="2 3" key="1">
    <citation type="submission" date="2017-11" db="EMBL/GenBank/DDBJ databases">
        <title>De-novo sequencing of pomegranate (Punica granatum L.) genome.</title>
        <authorList>
            <person name="Akparov Z."/>
            <person name="Amiraslanov A."/>
            <person name="Hajiyeva S."/>
            <person name="Abbasov M."/>
            <person name="Kaur K."/>
            <person name="Hamwieh A."/>
            <person name="Solovyev V."/>
            <person name="Salamov A."/>
            <person name="Braich B."/>
            <person name="Kosarev P."/>
            <person name="Mahmoud A."/>
            <person name="Hajiyev E."/>
            <person name="Babayeva S."/>
            <person name="Izzatullayeva V."/>
            <person name="Mammadov A."/>
            <person name="Mammadov A."/>
            <person name="Sharifova S."/>
            <person name="Ojaghi J."/>
            <person name="Eynullazada K."/>
            <person name="Bayramov B."/>
            <person name="Abdulazimova A."/>
            <person name="Shahmuradov I."/>
        </authorList>
    </citation>
    <scope>NUCLEOTIDE SEQUENCE [LARGE SCALE GENOMIC DNA]</scope>
    <source>
        <strain evidence="3">cv. AG2017</strain>
        <tissue evidence="2">Leaf</tissue>
    </source>
</reference>
<accession>A0A2I0IW70</accession>
<dbReference type="EMBL" id="PGOL01002424">
    <property type="protein sequence ID" value="PKI48224.1"/>
    <property type="molecule type" value="Genomic_DNA"/>
</dbReference>
<proteinExistence type="predicted"/>
<keyword evidence="3" id="KW-1185">Reference proteome</keyword>
<organism evidence="2 3">
    <name type="scientific">Punica granatum</name>
    <name type="common">Pomegranate</name>
    <dbReference type="NCBI Taxonomy" id="22663"/>
    <lineage>
        <taxon>Eukaryota</taxon>
        <taxon>Viridiplantae</taxon>
        <taxon>Streptophyta</taxon>
        <taxon>Embryophyta</taxon>
        <taxon>Tracheophyta</taxon>
        <taxon>Spermatophyta</taxon>
        <taxon>Magnoliopsida</taxon>
        <taxon>eudicotyledons</taxon>
        <taxon>Gunneridae</taxon>
        <taxon>Pentapetalae</taxon>
        <taxon>rosids</taxon>
        <taxon>malvids</taxon>
        <taxon>Myrtales</taxon>
        <taxon>Lythraceae</taxon>
        <taxon>Punica</taxon>
    </lineage>
</organism>
<feature type="compositionally biased region" description="Basic residues" evidence="1">
    <location>
        <begin position="74"/>
        <end position="83"/>
    </location>
</feature>
<evidence type="ECO:0000313" key="2">
    <source>
        <dbReference type="EMBL" id="PKI48224.1"/>
    </source>
</evidence>
<dbReference type="AlphaFoldDB" id="A0A2I0IW70"/>
<name>A0A2I0IW70_PUNGR</name>
<feature type="compositionally biased region" description="Basic and acidic residues" evidence="1">
    <location>
        <begin position="34"/>
        <end position="52"/>
    </location>
</feature>
<gene>
    <name evidence="2" type="ORF">CRG98_031379</name>
</gene>
<protein>
    <submittedName>
        <fullName evidence="2">Uncharacterized protein</fullName>
    </submittedName>
</protein>
<evidence type="ECO:0000256" key="1">
    <source>
        <dbReference type="SAM" id="MobiDB-lite"/>
    </source>
</evidence>